<accession>A0A2T5TWM0</accession>
<dbReference type="Proteomes" id="UP000244013">
    <property type="component" value="Unassembled WGS sequence"/>
</dbReference>
<dbReference type="RefSeq" id="WP_107955966.1">
    <property type="nucleotide sequence ID" value="NZ_QAYE01000017.1"/>
</dbReference>
<protein>
    <submittedName>
        <fullName evidence="1">Uncharacterized protein</fullName>
    </submittedName>
</protein>
<comment type="caution">
    <text evidence="1">The sequence shown here is derived from an EMBL/GenBank/DDBJ whole genome shotgun (WGS) entry which is preliminary data.</text>
</comment>
<dbReference type="GeneID" id="91007819"/>
<sequence length="172" mass="19375">MNTTNQTADTIARVAPSLVRETRVAHDNLLRQVQQRDAEPVYHYSIIKNVGHVQLAISTSYIPVDDETVHQTLGDGRGHILIASSVPHRRLARPVFDIVTRRSGQIKRRSGYRLWLAADGDSALLPDQPGRPVWRVVGTTLVRAKATRLNEAERREGFARADRMLRRVARDA</sequence>
<reference evidence="1 2" key="1">
    <citation type="submission" date="2018-04" db="EMBL/GenBank/DDBJ databases">
        <title>Genomic Encyclopedia of Type Strains, Phase III (KMG-III): the genomes of soil and plant-associated and newly described type strains.</title>
        <authorList>
            <person name="Whitman W."/>
        </authorList>
    </citation>
    <scope>NUCLEOTIDE SEQUENCE [LARGE SCALE GENOMIC DNA]</scope>
    <source>
        <strain evidence="1 2">MA-olki</strain>
    </source>
</reference>
<organism evidence="1 2">
    <name type="scientific">Sphingomonas faeni</name>
    <dbReference type="NCBI Taxonomy" id="185950"/>
    <lineage>
        <taxon>Bacteria</taxon>
        <taxon>Pseudomonadati</taxon>
        <taxon>Pseudomonadota</taxon>
        <taxon>Alphaproteobacteria</taxon>
        <taxon>Sphingomonadales</taxon>
        <taxon>Sphingomonadaceae</taxon>
        <taxon>Sphingomonas</taxon>
    </lineage>
</organism>
<dbReference type="AlphaFoldDB" id="A0A2T5TWM0"/>
<dbReference type="EMBL" id="QAYE01000017">
    <property type="protein sequence ID" value="PTW43619.1"/>
    <property type="molecule type" value="Genomic_DNA"/>
</dbReference>
<proteinExistence type="predicted"/>
<gene>
    <name evidence="1" type="ORF">C8J25_11719</name>
</gene>
<evidence type="ECO:0000313" key="1">
    <source>
        <dbReference type="EMBL" id="PTW43619.1"/>
    </source>
</evidence>
<name>A0A2T5TWM0_9SPHN</name>
<dbReference type="OrthoDB" id="7553459at2"/>
<evidence type="ECO:0000313" key="2">
    <source>
        <dbReference type="Proteomes" id="UP000244013"/>
    </source>
</evidence>